<dbReference type="AlphaFoldDB" id="A0AAV7VET9"/>
<feature type="compositionally biased region" description="Polar residues" evidence="1">
    <location>
        <begin position="103"/>
        <end position="116"/>
    </location>
</feature>
<comment type="caution">
    <text evidence="2">The sequence shown here is derived from an EMBL/GenBank/DDBJ whole genome shotgun (WGS) entry which is preliminary data.</text>
</comment>
<evidence type="ECO:0000313" key="2">
    <source>
        <dbReference type="EMBL" id="KAJ1198956.1"/>
    </source>
</evidence>
<feature type="region of interest" description="Disordered" evidence="1">
    <location>
        <begin position="102"/>
        <end position="136"/>
    </location>
</feature>
<evidence type="ECO:0000256" key="1">
    <source>
        <dbReference type="SAM" id="MobiDB-lite"/>
    </source>
</evidence>
<accession>A0AAV7VET9</accession>
<feature type="region of interest" description="Disordered" evidence="1">
    <location>
        <begin position="1"/>
        <end position="20"/>
    </location>
</feature>
<protein>
    <submittedName>
        <fullName evidence="2">Uncharacterized protein</fullName>
    </submittedName>
</protein>
<reference evidence="2" key="1">
    <citation type="journal article" date="2022" name="bioRxiv">
        <title>Sequencing and chromosome-scale assembly of the giantPleurodeles waltlgenome.</title>
        <authorList>
            <person name="Brown T."/>
            <person name="Elewa A."/>
            <person name="Iarovenko S."/>
            <person name="Subramanian E."/>
            <person name="Araus A.J."/>
            <person name="Petzold A."/>
            <person name="Susuki M."/>
            <person name="Suzuki K.-i.T."/>
            <person name="Hayashi T."/>
            <person name="Toyoda A."/>
            <person name="Oliveira C."/>
            <person name="Osipova E."/>
            <person name="Leigh N.D."/>
            <person name="Simon A."/>
            <person name="Yun M.H."/>
        </authorList>
    </citation>
    <scope>NUCLEOTIDE SEQUENCE</scope>
    <source>
        <strain evidence="2">20211129_DDA</strain>
        <tissue evidence="2">Liver</tissue>
    </source>
</reference>
<evidence type="ECO:0000313" key="3">
    <source>
        <dbReference type="Proteomes" id="UP001066276"/>
    </source>
</evidence>
<organism evidence="2 3">
    <name type="scientific">Pleurodeles waltl</name>
    <name type="common">Iberian ribbed newt</name>
    <dbReference type="NCBI Taxonomy" id="8319"/>
    <lineage>
        <taxon>Eukaryota</taxon>
        <taxon>Metazoa</taxon>
        <taxon>Chordata</taxon>
        <taxon>Craniata</taxon>
        <taxon>Vertebrata</taxon>
        <taxon>Euteleostomi</taxon>
        <taxon>Amphibia</taxon>
        <taxon>Batrachia</taxon>
        <taxon>Caudata</taxon>
        <taxon>Salamandroidea</taxon>
        <taxon>Salamandridae</taxon>
        <taxon>Pleurodelinae</taxon>
        <taxon>Pleurodeles</taxon>
    </lineage>
</organism>
<feature type="compositionally biased region" description="Basic and acidic residues" evidence="1">
    <location>
        <begin position="38"/>
        <end position="48"/>
    </location>
</feature>
<dbReference type="Proteomes" id="UP001066276">
    <property type="component" value="Chromosome 2_1"/>
</dbReference>
<feature type="region of interest" description="Disordered" evidence="1">
    <location>
        <begin position="27"/>
        <end position="90"/>
    </location>
</feature>
<dbReference type="EMBL" id="JANPWB010000003">
    <property type="protein sequence ID" value="KAJ1198956.1"/>
    <property type="molecule type" value="Genomic_DNA"/>
</dbReference>
<sequence>MDLPLQERQGGATQLEKKTDWPIGVTQTSGLQLVKPDANIDKRRTQCREEEEENSPDQCKDVETGADEEEEDSLDRCQNMGAEETGTHKEVTEMWYGGWWSTPARTQQPAASTVSGGLQLAFSKGWRRKPEGNHET</sequence>
<feature type="compositionally biased region" description="Acidic residues" evidence="1">
    <location>
        <begin position="64"/>
        <end position="73"/>
    </location>
</feature>
<name>A0AAV7VET9_PLEWA</name>
<proteinExistence type="predicted"/>
<gene>
    <name evidence="2" type="ORF">NDU88_002794</name>
</gene>
<keyword evidence="3" id="KW-1185">Reference proteome</keyword>